<evidence type="ECO:0000313" key="2">
    <source>
        <dbReference type="EMBL" id="MBW0479954.1"/>
    </source>
</evidence>
<accession>A0A9Q3C7I7</accession>
<evidence type="ECO:0008006" key="4">
    <source>
        <dbReference type="Google" id="ProtNLM"/>
    </source>
</evidence>
<dbReference type="InterPro" id="IPR009053">
    <property type="entry name" value="Prefoldin"/>
</dbReference>
<dbReference type="GO" id="GO:0006457">
    <property type="term" value="P:protein folding"/>
    <property type="evidence" value="ECO:0007669"/>
    <property type="project" value="InterPro"/>
</dbReference>
<dbReference type="GO" id="GO:1990115">
    <property type="term" value="P:RNA polymerase III assembly"/>
    <property type="evidence" value="ECO:0007669"/>
    <property type="project" value="TreeGrafter"/>
</dbReference>
<dbReference type="Gene3D" id="1.10.287.370">
    <property type="match status" value="1"/>
</dbReference>
<keyword evidence="3" id="KW-1185">Reference proteome</keyword>
<dbReference type="CDD" id="cd23157">
    <property type="entry name" value="Prefoldin_5"/>
    <property type="match status" value="1"/>
</dbReference>
<dbReference type="OrthoDB" id="10267474at2759"/>
<organism evidence="2 3">
    <name type="scientific">Austropuccinia psidii MF-1</name>
    <dbReference type="NCBI Taxonomy" id="1389203"/>
    <lineage>
        <taxon>Eukaryota</taxon>
        <taxon>Fungi</taxon>
        <taxon>Dikarya</taxon>
        <taxon>Basidiomycota</taxon>
        <taxon>Pucciniomycotina</taxon>
        <taxon>Pucciniomycetes</taxon>
        <taxon>Pucciniales</taxon>
        <taxon>Sphaerophragmiaceae</taxon>
        <taxon>Austropuccinia</taxon>
    </lineage>
</organism>
<dbReference type="AlphaFoldDB" id="A0A9Q3C7I7"/>
<dbReference type="Pfam" id="PF02996">
    <property type="entry name" value="Prefoldin"/>
    <property type="match status" value="1"/>
</dbReference>
<dbReference type="Proteomes" id="UP000765509">
    <property type="component" value="Unassembled WGS sequence"/>
</dbReference>
<proteinExistence type="inferred from homology"/>
<dbReference type="InterPro" id="IPR011599">
    <property type="entry name" value="PFD_alpha_archaea"/>
</dbReference>
<dbReference type="PANTHER" id="PTHR12674">
    <property type="entry name" value="PREFOLDIN SUBUNIT 5"/>
    <property type="match status" value="1"/>
</dbReference>
<reference evidence="2" key="1">
    <citation type="submission" date="2021-03" db="EMBL/GenBank/DDBJ databases">
        <title>Draft genome sequence of rust myrtle Austropuccinia psidii MF-1, a brazilian biotype.</title>
        <authorList>
            <person name="Quecine M.C."/>
            <person name="Pachon D.M.R."/>
            <person name="Bonatelli M.L."/>
            <person name="Correr F.H."/>
            <person name="Franceschini L.M."/>
            <person name="Leite T.F."/>
            <person name="Margarido G.R.A."/>
            <person name="Almeida C.A."/>
            <person name="Ferrarezi J.A."/>
            <person name="Labate C.A."/>
        </authorList>
    </citation>
    <scope>NUCLEOTIDE SEQUENCE</scope>
    <source>
        <strain evidence="2">MF-1</strain>
    </source>
</reference>
<dbReference type="PANTHER" id="PTHR12674:SF2">
    <property type="entry name" value="PREFOLDIN SUBUNIT 5"/>
    <property type="match status" value="1"/>
</dbReference>
<protein>
    <recommendedName>
        <fullName evidence="4">Prefoldin subunit 5</fullName>
    </recommendedName>
</protein>
<comment type="caution">
    <text evidence="2">The sequence shown here is derived from an EMBL/GenBank/DDBJ whole genome shotgun (WGS) entry which is preliminary data.</text>
</comment>
<dbReference type="GO" id="GO:0016272">
    <property type="term" value="C:prefoldin complex"/>
    <property type="evidence" value="ECO:0007669"/>
    <property type="project" value="InterPro"/>
</dbReference>
<dbReference type="GO" id="GO:1990114">
    <property type="term" value="P:RNA polymerase II core complex assembly"/>
    <property type="evidence" value="ECO:0007669"/>
    <property type="project" value="TreeGrafter"/>
</dbReference>
<evidence type="ECO:0000313" key="3">
    <source>
        <dbReference type="Proteomes" id="UP000765509"/>
    </source>
</evidence>
<evidence type="ECO:0000256" key="1">
    <source>
        <dbReference type="ARBA" id="ARBA00010048"/>
    </source>
</evidence>
<dbReference type="NCBIfam" id="TIGR00293">
    <property type="entry name" value="prefoldin subunit alpha"/>
    <property type="match status" value="1"/>
</dbReference>
<sequence>MSQIGAPVGIWGPLVRWTKNSRRRIFHPTAMAQSARTQVNVQDLDAEQLGNVKEQLDQELLHLTSSYGQLRGAMAKFTTGIEAIDVLNSKQDPILVPLTASLYVPGKLQDPSRVMVDVGTGYFIEQPTASARRCLNQKVLNLSVNLEQLQTTIETKQEHLGLVRELIQIKTSTS</sequence>
<dbReference type="EMBL" id="AVOT02005778">
    <property type="protein sequence ID" value="MBW0479954.1"/>
    <property type="molecule type" value="Genomic_DNA"/>
</dbReference>
<dbReference type="SUPFAM" id="SSF46579">
    <property type="entry name" value="Prefoldin"/>
    <property type="match status" value="1"/>
</dbReference>
<comment type="similarity">
    <text evidence="1">Belongs to the prefoldin subunit alpha family.</text>
</comment>
<dbReference type="GO" id="GO:1990113">
    <property type="term" value="P:RNA polymerase I assembly"/>
    <property type="evidence" value="ECO:0007669"/>
    <property type="project" value="TreeGrafter"/>
</dbReference>
<name>A0A9Q3C7I7_9BASI</name>
<dbReference type="InterPro" id="IPR004127">
    <property type="entry name" value="Prefoldin_subunit_alpha"/>
</dbReference>
<gene>
    <name evidence="2" type="ORF">O181_019669</name>
</gene>
<dbReference type="GO" id="GO:0005737">
    <property type="term" value="C:cytoplasm"/>
    <property type="evidence" value="ECO:0007669"/>
    <property type="project" value="TreeGrafter"/>
</dbReference>
<dbReference type="GO" id="GO:0051082">
    <property type="term" value="F:unfolded protein binding"/>
    <property type="evidence" value="ECO:0007669"/>
    <property type="project" value="InterPro"/>
</dbReference>